<protein>
    <submittedName>
        <fullName evidence="1">Uu.00g011000.m01.CDS01</fullName>
    </submittedName>
</protein>
<sequence length="171" mass="20015">MPRMRANRVLRLTLTPIPITQGIFQTVLKGWDDIEWTECSDLEQYMKQYQPRLMNFRYRLLRLALVQPQGPGPDKRLFVMTAQHIIYDALSRMMLFRELGKGYETAYFPEQTPPRDKPGIEDMYACTTIFIPMRVHVDPAQQVVALLREAQRLKPAAIPFEHLGWLGLREP</sequence>
<evidence type="ECO:0000313" key="2">
    <source>
        <dbReference type="Proteomes" id="UP001295740"/>
    </source>
</evidence>
<evidence type="ECO:0000313" key="1">
    <source>
        <dbReference type="EMBL" id="CAJ2512981.1"/>
    </source>
</evidence>
<name>A0AAI8YQ63_9PEZI</name>
<keyword evidence="2" id="KW-1185">Reference proteome</keyword>
<organism evidence="1 2">
    <name type="scientific">Anthostomella pinea</name>
    <dbReference type="NCBI Taxonomy" id="933095"/>
    <lineage>
        <taxon>Eukaryota</taxon>
        <taxon>Fungi</taxon>
        <taxon>Dikarya</taxon>
        <taxon>Ascomycota</taxon>
        <taxon>Pezizomycotina</taxon>
        <taxon>Sordariomycetes</taxon>
        <taxon>Xylariomycetidae</taxon>
        <taxon>Xylariales</taxon>
        <taxon>Xylariaceae</taxon>
        <taxon>Anthostomella</taxon>
    </lineage>
</organism>
<dbReference type="SUPFAM" id="SSF52777">
    <property type="entry name" value="CoA-dependent acyltransferases"/>
    <property type="match status" value="1"/>
</dbReference>
<dbReference type="EMBL" id="CAUWAG010000020">
    <property type="protein sequence ID" value="CAJ2512981.1"/>
    <property type="molecule type" value="Genomic_DNA"/>
</dbReference>
<dbReference type="AlphaFoldDB" id="A0AAI8YQ63"/>
<gene>
    <name evidence="1" type="ORF">KHLLAP_LOCUS13449</name>
</gene>
<accession>A0AAI8YQ63</accession>
<dbReference type="Proteomes" id="UP001295740">
    <property type="component" value="Unassembled WGS sequence"/>
</dbReference>
<reference evidence="1" key="1">
    <citation type="submission" date="2023-10" db="EMBL/GenBank/DDBJ databases">
        <authorList>
            <person name="Hackl T."/>
        </authorList>
    </citation>
    <scope>NUCLEOTIDE SEQUENCE</scope>
</reference>
<dbReference type="Gene3D" id="3.30.559.10">
    <property type="entry name" value="Chloramphenicol acetyltransferase-like domain"/>
    <property type="match status" value="1"/>
</dbReference>
<dbReference type="InterPro" id="IPR023213">
    <property type="entry name" value="CAT-like_dom_sf"/>
</dbReference>
<comment type="caution">
    <text evidence="1">The sequence shown here is derived from an EMBL/GenBank/DDBJ whole genome shotgun (WGS) entry which is preliminary data.</text>
</comment>
<proteinExistence type="predicted"/>